<gene>
    <name evidence="2" type="ORF">SteCoe_5065</name>
</gene>
<feature type="region of interest" description="Disordered" evidence="1">
    <location>
        <begin position="351"/>
        <end position="387"/>
    </location>
</feature>
<feature type="compositionally biased region" description="Basic and acidic residues" evidence="1">
    <location>
        <begin position="441"/>
        <end position="457"/>
    </location>
</feature>
<evidence type="ECO:0000313" key="2">
    <source>
        <dbReference type="EMBL" id="OMJ92193.1"/>
    </source>
</evidence>
<keyword evidence="3" id="KW-1185">Reference proteome</keyword>
<proteinExistence type="predicted"/>
<protein>
    <submittedName>
        <fullName evidence="2">Uncharacterized protein</fullName>
    </submittedName>
</protein>
<evidence type="ECO:0000313" key="3">
    <source>
        <dbReference type="Proteomes" id="UP000187209"/>
    </source>
</evidence>
<evidence type="ECO:0000256" key="1">
    <source>
        <dbReference type="SAM" id="MobiDB-lite"/>
    </source>
</evidence>
<name>A0A1R2CT90_9CILI</name>
<dbReference type="EMBL" id="MPUH01000066">
    <property type="protein sequence ID" value="OMJ92193.1"/>
    <property type="molecule type" value="Genomic_DNA"/>
</dbReference>
<accession>A0A1R2CT90</accession>
<comment type="caution">
    <text evidence="2">The sequence shown here is derived from an EMBL/GenBank/DDBJ whole genome shotgun (WGS) entry which is preliminary data.</text>
</comment>
<feature type="compositionally biased region" description="Basic and acidic residues" evidence="1">
    <location>
        <begin position="351"/>
        <end position="384"/>
    </location>
</feature>
<feature type="region of interest" description="Disordered" evidence="1">
    <location>
        <begin position="418"/>
        <end position="490"/>
    </location>
</feature>
<reference evidence="2 3" key="1">
    <citation type="submission" date="2016-11" db="EMBL/GenBank/DDBJ databases">
        <title>The macronuclear genome of Stentor coeruleus: a giant cell with tiny introns.</title>
        <authorList>
            <person name="Slabodnick M."/>
            <person name="Ruby J.G."/>
            <person name="Reiff S.B."/>
            <person name="Swart E.C."/>
            <person name="Gosai S."/>
            <person name="Prabakaran S."/>
            <person name="Witkowska E."/>
            <person name="Larue G.E."/>
            <person name="Fisher S."/>
            <person name="Freeman R.M."/>
            <person name="Gunawardena J."/>
            <person name="Chu W."/>
            <person name="Stover N.A."/>
            <person name="Gregory B.D."/>
            <person name="Nowacki M."/>
            <person name="Derisi J."/>
            <person name="Roy S.W."/>
            <person name="Marshall W.F."/>
            <person name="Sood P."/>
        </authorList>
    </citation>
    <scope>NUCLEOTIDE SEQUENCE [LARGE SCALE GENOMIC DNA]</scope>
    <source>
        <strain evidence="2">WM001</strain>
    </source>
</reference>
<dbReference type="Proteomes" id="UP000187209">
    <property type="component" value="Unassembled WGS sequence"/>
</dbReference>
<feature type="compositionally biased region" description="Basic residues" evidence="1">
    <location>
        <begin position="466"/>
        <end position="490"/>
    </location>
</feature>
<organism evidence="2 3">
    <name type="scientific">Stentor coeruleus</name>
    <dbReference type="NCBI Taxonomy" id="5963"/>
    <lineage>
        <taxon>Eukaryota</taxon>
        <taxon>Sar</taxon>
        <taxon>Alveolata</taxon>
        <taxon>Ciliophora</taxon>
        <taxon>Postciliodesmatophora</taxon>
        <taxon>Heterotrichea</taxon>
        <taxon>Heterotrichida</taxon>
        <taxon>Stentoridae</taxon>
        <taxon>Stentor</taxon>
    </lineage>
</organism>
<dbReference type="AlphaFoldDB" id="A0A1R2CT90"/>
<sequence>MVNIEKIKKIHKEITQTHQDLIKTLDSAELEILPEKSSKIAIDISLFEDITNLASKLYDKDQILASHLKQAHSYKNIKYEIQSLRRQMINMRRLVLENTRHIQKDIKKISLILSEYKQRCRSSFIEFLKNLEVDLRKTLKPLVPSDVLQEQINFRPIASDPDLLSSMGSANNDLSGLPCENTVDRLNNHIQLLVNTLEDVAKSLINITQNTYRSYYELVDPNLLYSEPPSPLAAPLPEYFSYDIGNNSEENRKKGSISLTAKAKERLIQKFLAIQKSNGTKSPLTSRKIQEKLEKMLTGNVKETDLLEFFIEEGIPVSEREKLVYEVIHSERSGGRDVSLEDIIDVYDKRSNGKKDQKKEQNEYQKEHKDQKDRNIKDQKKQADKVPVTMYTEASEIDEEDEDLGLLSLETFIEEKEKLSRNHSKPNLMKNDIPPLQLKTEPSEKPRVSIENKDQMGRPRASTPGKGKKVMKNPKRIKTPVIVKKHNKHK</sequence>